<reference evidence="1 2" key="1">
    <citation type="submission" date="2021-01" db="EMBL/GenBank/DDBJ databases">
        <title>WGS of actinomycetes isolated from Thailand.</title>
        <authorList>
            <person name="Thawai C."/>
        </authorList>
    </citation>
    <scope>NUCLEOTIDE SEQUENCE [LARGE SCALE GENOMIC DNA]</scope>
    <source>
        <strain evidence="1 2">LPG 2</strain>
    </source>
</reference>
<gene>
    <name evidence="1" type="ORF">JK358_36380</name>
</gene>
<dbReference type="EMBL" id="JAERRJ010000021">
    <property type="protein sequence ID" value="MBL1079889.1"/>
    <property type="molecule type" value="Genomic_DNA"/>
</dbReference>
<evidence type="ECO:0000313" key="1">
    <source>
        <dbReference type="EMBL" id="MBL1079889.1"/>
    </source>
</evidence>
<dbReference type="Proteomes" id="UP000602198">
    <property type="component" value="Unassembled WGS sequence"/>
</dbReference>
<comment type="caution">
    <text evidence="1">The sequence shown here is derived from an EMBL/GenBank/DDBJ whole genome shotgun (WGS) entry which is preliminary data.</text>
</comment>
<accession>A0ABS1MH29</accession>
<name>A0ABS1MH29_9NOCA</name>
<sequence length="233" mass="26919">MRFRTIDADLRFRKYDIIEIEIRKRDGRDLRIESYQPDQHTLRVVDHVNSDGRQWSRRRALIGSLMGATSTCELIRANPPGQMGFPAPSLGMIKPRVDAVQIDPGPAWTPNQRSKAMAASAPPLFGVEIPMLEPMPFRLTYRYRCADTTCRGHVQQCLDWELGAAGRQLLKQYEPAEAETRLRESWERMMTDPRLDLHFFVGNQALRRRSFEVLGTWYPRSPSETTTDQLPLF</sequence>
<protein>
    <submittedName>
        <fullName evidence="1">Uncharacterized protein</fullName>
    </submittedName>
</protein>
<proteinExistence type="predicted"/>
<keyword evidence="2" id="KW-1185">Reference proteome</keyword>
<evidence type="ECO:0000313" key="2">
    <source>
        <dbReference type="Proteomes" id="UP000602198"/>
    </source>
</evidence>
<dbReference type="RefSeq" id="WP_201957768.1">
    <property type="nucleotide sequence ID" value="NZ_JAERRJ010000021.1"/>
</dbReference>
<organism evidence="1 2">
    <name type="scientific">Nocardia acididurans</name>
    <dbReference type="NCBI Taxonomy" id="2802282"/>
    <lineage>
        <taxon>Bacteria</taxon>
        <taxon>Bacillati</taxon>
        <taxon>Actinomycetota</taxon>
        <taxon>Actinomycetes</taxon>
        <taxon>Mycobacteriales</taxon>
        <taxon>Nocardiaceae</taxon>
        <taxon>Nocardia</taxon>
    </lineage>
</organism>